<keyword evidence="9" id="KW-0175">Coiled coil</keyword>
<keyword evidence="5" id="KW-1017">Isopeptide bond</keyword>
<feature type="region of interest" description="Disordered" evidence="14">
    <location>
        <begin position="21"/>
        <end position="47"/>
    </location>
</feature>
<comment type="similarity">
    <text evidence="11">Belongs to the dynactin subunit 4 family.</text>
</comment>
<gene>
    <name evidence="15" type="ORF">M430DRAFT_59245</name>
</gene>
<feature type="compositionally biased region" description="Basic and acidic residues" evidence="14">
    <location>
        <begin position="459"/>
        <end position="471"/>
    </location>
</feature>
<keyword evidence="10" id="KW-0206">Cytoskeleton</keyword>
<dbReference type="AlphaFoldDB" id="A0A2T3B097"/>
<reference evidence="15 16" key="1">
    <citation type="journal article" date="2018" name="New Phytol.">
        <title>Comparative genomics and transcriptomics depict ericoid mycorrhizal fungi as versatile saprotrophs and plant mutualists.</title>
        <authorList>
            <person name="Martino E."/>
            <person name="Morin E."/>
            <person name="Grelet G.A."/>
            <person name="Kuo A."/>
            <person name="Kohler A."/>
            <person name="Daghino S."/>
            <person name="Barry K.W."/>
            <person name="Cichocki N."/>
            <person name="Clum A."/>
            <person name="Dockter R.B."/>
            <person name="Hainaut M."/>
            <person name="Kuo R.C."/>
            <person name="LaButti K."/>
            <person name="Lindahl B.D."/>
            <person name="Lindquist E.A."/>
            <person name="Lipzen A."/>
            <person name="Khouja H.R."/>
            <person name="Magnuson J."/>
            <person name="Murat C."/>
            <person name="Ohm R.A."/>
            <person name="Singer S.W."/>
            <person name="Spatafora J.W."/>
            <person name="Wang M."/>
            <person name="Veneault-Fourrey C."/>
            <person name="Henrissat B."/>
            <person name="Grigoriev I.V."/>
            <person name="Martin F.M."/>
            <person name="Perotto S."/>
        </authorList>
    </citation>
    <scope>NUCLEOTIDE SEQUENCE [LARGE SCALE GENOMIC DNA]</scope>
    <source>
        <strain evidence="15 16">ATCC 22711</strain>
    </source>
</reference>
<evidence type="ECO:0000256" key="1">
    <source>
        <dbReference type="ARBA" id="ARBA00004300"/>
    </source>
</evidence>
<comment type="subcellular location">
    <subcellularLocation>
        <location evidence="1">Cytoplasm</location>
        <location evidence="1">Cytoskeleton</location>
        <location evidence="1">Microtubule organizing center</location>
        <location evidence="1">Centrosome</location>
    </subcellularLocation>
    <subcellularLocation>
        <location evidence="2">Cytoplasm</location>
        <location evidence="2">Cytoskeleton</location>
        <location evidence="2">Stress fiber</location>
    </subcellularLocation>
    <subcellularLocation>
        <location evidence="3">Cytoplasm</location>
        <location evidence="3">Myofibril</location>
    </subcellularLocation>
</comment>
<keyword evidence="4" id="KW-0963">Cytoplasm</keyword>
<keyword evidence="6" id="KW-0597">Phosphoprotein</keyword>
<dbReference type="OrthoDB" id="283815at2759"/>
<evidence type="ECO:0000256" key="8">
    <source>
        <dbReference type="ARBA" id="ARBA00022990"/>
    </source>
</evidence>
<evidence type="ECO:0000256" key="2">
    <source>
        <dbReference type="ARBA" id="ARBA00004529"/>
    </source>
</evidence>
<dbReference type="EMBL" id="KZ679012">
    <property type="protein sequence ID" value="PSS16837.1"/>
    <property type="molecule type" value="Genomic_DNA"/>
</dbReference>
<comment type="subunit">
    <text evidence="13">Subunit of dynactin, a multiprotein complex part of a tripartite complex with dynein and a adapter, such as BICDL1, BICD2 or HOOK3. The dynactin complex is built around ACTR1A/ACTB filament and consists of an actin-related filament composed of a shoulder domain, a pointed end and a barbed end. Its length is defined by its flexible shoulder domain. The soulder is composed of 2 DCTN1 subunits, 4 DCTN2 and 2 DCTN3. The 4 DCNT2 (via N-terminus) bind the ACTR1A filament and act as molecular rulers to determine the length. The pointed end is important for binding dynein-dynactin cargo adapters. Consists of 4 subunits: ACTR10, DCNT4, DCTN5 and DCTN6. The barbed end is composed of a CAPZA1:CAPZB heterodimers, which binds ACTR1A/ACTB filament and dynactin and stabilizes dynactin. Interacts with ATP7B, but not ATP7A, in a copper-dependent manner. Interacts with ANK2; this interaction is required for localization at costameres. Interacts with N4BP2L1.</text>
</comment>
<evidence type="ECO:0000256" key="6">
    <source>
        <dbReference type="ARBA" id="ARBA00022553"/>
    </source>
</evidence>
<dbReference type="InParanoid" id="A0A2T3B097"/>
<feature type="region of interest" description="Disordered" evidence="14">
    <location>
        <begin position="451"/>
        <end position="480"/>
    </location>
</feature>
<evidence type="ECO:0000313" key="16">
    <source>
        <dbReference type="Proteomes" id="UP000241818"/>
    </source>
</evidence>
<evidence type="ECO:0000256" key="14">
    <source>
        <dbReference type="SAM" id="MobiDB-lite"/>
    </source>
</evidence>
<dbReference type="Proteomes" id="UP000241818">
    <property type="component" value="Unassembled WGS sequence"/>
</dbReference>
<protein>
    <recommendedName>
        <fullName evidence="12">Dynactin subunit 4</fullName>
    </recommendedName>
</protein>
<evidence type="ECO:0000256" key="13">
    <source>
        <dbReference type="ARBA" id="ARBA00093507"/>
    </source>
</evidence>
<evidence type="ECO:0000256" key="12">
    <source>
        <dbReference type="ARBA" id="ARBA00034864"/>
    </source>
</evidence>
<dbReference type="Pfam" id="PF05502">
    <property type="entry name" value="Dynactin_p62"/>
    <property type="match status" value="1"/>
</dbReference>
<dbReference type="GO" id="GO:0001725">
    <property type="term" value="C:stress fiber"/>
    <property type="evidence" value="ECO:0007669"/>
    <property type="project" value="UniProtKB-SubCell"/>
</dbReference>
<evidence type="ECO:0000256" key="9">
    <source>
        <dbReference type="ARBA" id="ARBA00023054"/>
    </source>
</evidence>
<dbReference type="GO" id="GO:0005869">
    <property type="term" value="C:dynactin complex"/>
    <property type="evidence" value="ECO:0007669"/>
    <property type="project" value="InterPro"/>
</dbReference>
<proteinExistence type="inferred from homology"/>
<evidence type="ECO:0000256" key="10">
    <source>
        <dbReference type="ARBA" id="ARBA00023212"/>
    </source>
</evidence>
<dbReference type="STRING" id="857342.A0A2T3B097"/>
<evidence type="ECO:0000256" key="4">
    <source>
        <dbReference type="ARBA" id="ARBA00022490"/>
    </source>
</evidence>
<accession>A0A2T3B097</accession>
<feature type="region of interest" description="Disordered" evidence="14">
    <location>
        <begin position="506"/>
        <end position="533"/>
    </location>
</feature>
<name>A0A2T3B097_AMORE</name>
<dbReference type="RefSeq" id="XP_024720345.1">
    <property type="nucleotide sequence ID" value="XM_024868784.1"/>
</dbReference>
<dbReference type="PANTHER" id="PTHR13034">
    <property type="entry name" value="DYNACTIN P62 SUBUNIT"/>
    <property type="match status" value="1"/>
</dbReference>
<evidence type="ECO:0000256" key="5">
    <source>
        <dbReference type="ARBA" id="ARBA00022499"/>
    </source>
</evidence>
<dbReference type="PANTHER" id="PTHR13034:SF2">
    <property type="entry name" value="DYNACTIN SUBUNIT 4"/>
    <property type="match status" value="1"/>
</dbReference>
<evidence type="ECO:0000256" key="3">
    <source>
        <dbReference type="ARBA" id="ARBA00004657"/>
    </source>
</evidence>
<feature type="compositionally biased region" description="Acidic residues" evidence="14">
    <location>
        <begin position="32"/>
        <end position="41"/>
    </location>
</feature>
<keyword evidence="7" id="KW-0832">Ubl conjugation</keyword>
<keyword evidence="8" id="KW-0007">Acetylation</keyword>
<dbReference type="InterPro" id="IPR008603">
    <property type="entry name" value="DCTN4"/>
</dbReference>
<feature type="compositionally biased region" description="Basic and acidic residues" evidence="14">
    <location>
        <begin position="186"/>
        <end position="195"/>
    </location>
</feature>
<dbReference type="GeneID" id="36576865"/>
<sequence>MAEFKPYTYFQCPCTDTSFSTRRRIGDSGPSSEEETDEDERTFDPRAPRANYSLYPLEHLLYCEDCHQIRCPRCVLDEIVCWYCPNCLFEVPSSSVKSEGNRCTRSCFQCPICTAPLSISSTESPPEGLGAEYVAQSGPYVLNCAYCLWSSKEIGIQLEKPNSIYAQLAKIKNGGEPYISPKERRRIREERKGDGEESQGSEMTLDPNEKLDAESQFANLKAFYQEQLAESSPASALGFTGDYGYGSPGALSRIMGLYTGSSFGDKKSKSRSSMMREAQSALEGLQISSPSASEESIARLRASGWEGTCSTAQRLAQAHNPRFVSDLRPIAHLLRTKRSKRCKTCRHILSKPESKVQNTRFRIRLVAPNYVPRIAIRPLQPGPAAPQALLLTPLRPTQFVLTFSNPLFDDVRVSIATPAKTPGRFGSRVTILCPQFEVGANTDVWDEALREGGAGAGKGGEREKRRTKAEASEGQQQAEAGKVWERGRNWVSVVVEVVPAVLKVGEEEKKDEKEEEEEQEEEEGGGSRYAGPLREDEDILEIPVFVRVEWEADVAQDEGAGLAAANNKDNKEEKEKRELAYWCVLGVGRIARD</sequence>
<keyword evidence="16" id="KW-1185">Reference proteome</keyword>
<evidence type="ECO:0000313" key="15">
    <source>
        <dbReference type="EMBL" id="PSS16837.1"/>
    </source>
</evidence>
<feature type="compositionally biased region" description="Acidic residues" evidence="14">
    <location>
        <begin position="513"/>
        <end position="524"/>
    </location>
</feature>
<evidence type="ECO:0000256" key="11">
    <source>
        <dbReference type="ARBA" id="ARBA00034776"/>
    </source>
</evidence>
<organism evidence="15 16">
    <name type="scientific">Amorphotheca resinae ATCC 22711</name>
    <dbReference type="NCBI Taxonomy" id="857342"/>
    <lineage>
        <taxon>Eukaryota</taxon>
        <taxon>Fungi</taxon>
        <taxon>Dikarya</taxon>
        <taxon>Ascomycota</taxon>
        <taxon>Pezizomycotina</taxon>
        <taxon>Leotiomycetes</taxon>
        <taxon>Helotiales</taxon>
        <taxon>Amorphothecaceae</taxon>
        <taxon>Amorphotheca</taxon>
    </lineage>
</organism>
<feature type="region of interest" description="Disordered" evidence="14">
    <location>
        <begin position="176"/>
        <end position="205"/>
    </location>
</feature>
<evidence type="ECO:0000256" key="7">
    <source>
        <dbReference type="ARBA" id="ARBA00022843"/>
    </source>
</evidence>